<reference evidence="1 2" key="1">
    <citation type="journal article" date="2020" name="bioRxiv">
        <title>Whole genome comparisons of ergot fungi reveals the divergence and evolution of species within the genus Claviceps are the result of varying mechanisms driving genome evolution and host range expansion.</title>
        <authorList>
            <person name="Wyka S.A."/>
            <person name="Mondo S.J."/>
            <person name="Liu M."/>
            <person name="Dettman J."/>
            <person name="Nalam V."/>
            <person name="Broders K.D."/>
        </authorList>
    </citation>
    <scope>NUCLEOTIDE SEQUENCE [LARGE SCALE GENOMIC DNA]</scope>
    <source>
        <strain evidence="1 2">LM576</strain>
    </source>
</reference>
<accession>A0A9P7Q9F9</accession>
<evidence type="ECO:0000313" key="2">
    <source>
        <dbReference type="Proteomes" id="UP000732380"/>
    </source>
</evidence>
<dbReference type="AlphaFoldDB" id="A0A9P7Q9F9"/>
<evidence type="ECO:0000313" key="1">
    <source>
        <dbReference type="EMBL" id="KAG6123142.1"/>
    </source>
</evidence>
<dbReference type="Proteomes" id="UP000732380">
    <property type="component" value="Unassembled WGS sequence"/>
</dbReference>
<sequence>MADLTEDERVIISKTPLGHSLDDVREALRNAEGDAQGEAFDAERSDPWLEAVSELVIALLASRACRRLTSRIENRRHLASNLVDIRTRLDKHELPSQVVRPLLQLVLNQASDIEIWTAVIAVIATLNKDTPSTYQLAASFMVTV</sequence>
<name>A0A9P7Q9F9_9HYPO</name>
<protein>
    <submittedName>
        <fullName evidence="1">Uncharacterized protein</fullName>
    </submittedName>
</protein>
<organism evidence="1 2">
    <name type="scientific">Claviceps humidiphila</name>
    <dbReference type="NCBI Taxonomy" id="1294629"/>
    <lineage>
        <taxon>Eukaryota</taxon>
        <taxon>Fungi</taxon>
        <taxon>Dikarya</taxon>
        <taxon>Ascomycota</taxon>
        <taxon>Pezizomycotina</taxon>
        <taxon>Sordariomycetes</taxon>
        <taxon>Hypocreomycetidae</taxon>
        <taxon>Hypocreales</taxon>
        <taxon>Clavicipitaceae</taxon>
        <taxon>Claviceps</taxon>
    </lineage>
</organism>
<keyword evidence="2" id="KW-1185">Reference proteome</keyword>
<comment type="caution">
    <text evidence="1">The sequence shown here is derived from an EMBL/GenBank/DDBJ whole genome shotgun (WGS) entry which is preliminary data.</text>
</comment>
<dbReference type="EMBL" id="SRQM01000011">
    <property type="protein sequence ID" value="KAG6123142.1"/>
    <property type="molecule type" value="Genomic_DNA"/>
</dbReference>
<proteinExistence type="predicted"/>
<gene>
    <name evidence="1" type="ORF">E4U13_000383</name>
</gene>